<proteinExistence type="predicted"/>
<dbReference type="Pfam" id="PF04031">
    <property type="entry name" value="Las1"/>
    <property type="match status" value="1"/>
</dbReference>
<dbReference type="GO" id="GO:0004519">
    <property type="term" value="F:endonuclease activity"/>
    <property type="evidence" value="ECO:0007669"/>
    <property type="project" value="InterPro"/>
</dbReference>
<dbReference type="InterPro" id="IPR007174">
    <property type="entry name" value="Las1"/>
</dbReference>
<dbReference type="GO" id="GO:0030687">
    <property type="term" value="C:preribosome, large subunit precursor"/>
    <property type="evidence" value="ECO:0007669"/>
    <property type="project" value="TreeGrafter"/>
</dbReference>
<keyword evidence="2" id="KW-1185">Reference proteome</keyword>
<evidence type="ECO:0000313" key="2">
    <source>
        <dbReference type="Proteomes" id="UP000187209"/>
    </source>
</evidence>
<dbReference type="EMBL" id="MPUH01001084">
    <property type="protein sequence ID" value="OMJ70471.1"/>
    <property type="molecule type" value="Genomic_DNA"/>
</dbReference>
<comment type="caution">
    <text evidence="1">The sequence shown here is derived from an EMBL/GenBank/DDBJ whole genome shotgun (WGS) entry which is preliminary data.</text>
</comment>
<organism evidence="1 2">
    <name type="scientific">Stentor coeruleus</name>
    <dbReference type="NCBI Taxonomy" id="5963"/>
    <lineage>
        <taxon>Eukaryota</taxon>
        <taxon>Sar</taxon>
        <taxon>Alveolata</taxon>
        <taxon>Ciliophora</taxon>
        <taxon>Postciliodesmatophora</taxon>
        <taxon>Heterotrichea</taxon>
        <taxon>Heterotrichida</taxon>
        <taxon>Stentoridae</taxon>
        <taxon>Stentor</taxon>
    </lineage>
</organism>
<dbReference type="PANTHER" id="PTHR15002:SF0">
    <property type="entry name" value="RIBOSOMAL BIOGENESIS PROTEIN LAS1L"/>
    <property type="match status" value="1"/>
</dbReference>
<name>A0A1R2B133_9CILI</name>
<protein>
    <submittedName>
        <fullName evidence="1">Uncharacterized protein</fullName>
    </submittedName>
</protein>
<sequence length="367" mass="42668">MESGKKVPWKDWEEWRKCWKLLKESPFDALELLNMWAISEPLPVRIECTRTIFSCLKELTNNPNPASLLTLKGEVPKLAISMVITRCTNLIMDLYNDCKYARSVSNTARSIKYPDFLVDLRHDATHSSLPSMFLLSKAINALINWLYEEYWSKQNNHLIEKTEKVLQDIEKFEKRARVTQETYTLAKFAEGLFNQKIECHKTRIGRIIAELRWKMNDEAWALMFLQLNSKNKKFAENVLQGVFWLLKYEKINATKAKSSVEEILTLYSSPKLSYTPWVKNLLLLQNSDIVAFEIVSMLISHNGFDESIMKTIVQVHEATVFSNSKNEILEISDIEVKKWRKLGTWCPRPIGSSSVYNDVEVNTDEVE</sequence>
<dbReference type="GO" id="GO:0000460">
    <property type="term" value="P:maturation of 5.8S rRNA"/>
    <property type="evidence" value="ECO:0007669"/>
    <property type="project" value="TreeGrafter"/>
</dbReference>
<dbReference type="GO" id="GO:0000470">
    <property type="term" value="P:maturation of LSU-rRNA"/>
    <property type="evidence" value="ECO:0007669"/>
    <property type="project" value="TreeGrafter"/>
</dbReference>
<reference evidence="1 2" key="1">
    <citation type="submission" date="2016-11" db="EMBL/GenBank/DDBJ databases">
        <title>The macronuclear genome of Stentor coeruleus: a giant cell with tiny introns.</title>
        <authorList>
            <person name="Slabodnick M."/>
            <person name="Ruby J.G."/>
            <person name="Reiff S.B."/>
            <person name="Swart E.C."/>
            <person name="Gosai S."/>
            <person name="Prabakaran S."/>
            <person name="Witkowska E."/>
            <person name="Larue G.E."/>
            <person name="Fisher S."/>
            <person name="Freeman R.M."/>
            <person name="Gunawardena J."/>
            <person name="Chu W."/>
            <person name="Stover N.A."/>
            <person name="Gregory B.D."/>
            <person name="Nowacki M."/>
            <person name="Derisi J."/>
            <person name="Roy S.W."/>
            <person name="Marshall W.F."/>
            <person name="Sood P."/>
        </authorList>
    </citation>
    <scope>NUCLEOTIDE SEQUENCE [LARGE SCALE GENOMIC DNA]</scope>
    <source>
        <strain evidence="1">WM001</strain>
    </source>
</reference>
<accession>A0A1R2B133</accession>
<dbReference type="OrthoDB" id="442835at2759"/>
<dbReference type="PANTHER" id="PTHR15002">
    <property type="entry name" value="RIBOSOMAL BIOGENESIS PROTEIN LAS1L"/>
    <property type="match status" value="1"/>
</dbReference>
<dbReference type="Proteomes" id="UP000187209">
    <property type="component" value="Unassembled WGS sequence"/>
</dbReference>
<evidence type="ECO:0000313" key="1">
    <source>
        <dbReference type="EMBL" id="OMJ70471.1"/>
    </source>
</evidence>
<dbReference type="GO" id="GO:0090730">
    <property type="term" value="C:Las1 complex"/>
    <property type="evidence" value="ECO:0007669"/>
    <property type="project" value="InterPro"/>
</dbReference>
<gene>
    <name evidence="1" type="ORF">SteCoe_31544</name>
</gene>
<dbReference type="AlphaFoldDB" id="A0A1R2B133"/>